<feature type="transmembrane region" description="Helical" evidence="7">
    <location>
        <begin position="280"/>
        <end position="302"/>
    </location>
</feature>
<keyword evidence="3 7" id="KW-0812">Transmembrane</keyword>
<feature type="region of interest" description="Disordered" evidence="6">
    <location>
        <begin position="51"/>
        <end position="71"/>
    </location>
</feature>
<evidence type="ECO:0000313" key="8">
    <source>
        <dbReference type="EMBL" id="GHP05809.1"/>
    </source>
</evidence>
<dbReference type="InterPro" id="IPR004307">
    <property type="entry name" value="TspO_MBR"/>
</dbReference>
<sequence length="319" mass="34648">MATSLLVSRGSSPPLSSVPQSRGSVASRLRSRRELATVSVVQTGPLISSPSRDLFSARKHKSQTGGTRTSTRTYAIPAYGPTLLPYYSRGASTSFDFDAALLARYVGATVLQFALLVAALKGFDVVMNATPDAALGGKVGTYVKPALAWISFAFLAVKSRTFAFVNAARPDANTAMEKRVMKERVRPSWQPPGFAFGIIWSTIGLLRATSCLMIYQTVGTTMCWPFLAILAHLCIGDTWNAVNNADGQLGFSVLLVWFGVHISAWNVVKAFYLTNQSAGFTILPMACWLTIAPILVTHIWLLNPAPNGKRYPLYPVRTH</sequence>
<feature type="compositionally biased region" description="Polar residues" evidence="6">
    <location>
        <begin position="1"/>
        <end position="24"/>
    </location>
</feature>
<evidence type="ECO:0000256" key="3">
    <source>
        <dbReference type="ARBA" id="ARBA00022692"/>
    </source>
</evidence>
<dbReference type="GO" id="GO:0033013">
    <property type="term" value="P:tetrapyrrole metabolic process"/>
    <property type="evidence" value="ECO:0007669"/>
    <property type="project" value="UniProtKB-ARBA"/>
</dbReference>
<feature type="transmembrane region" description="Helical" evidence="7">
    <location>
        <begin position="247"/>
        <end position="268"/>
    </location>
</feature>
<accession>A0A830HKI4</accession>
<organism evidence="8 9">
    <name type="scientific">Pycnococcus provasolii</name>
    <dbReference type="NCBI Taxonomy" id="41880"/>
    <lineage>
        <taxon>Eukaryota</taxon>
        <taxon>Viridiplantae</taxon>
        <taxon>Chlorophyta</taxon>
        <taxon>Pseudoscourfieldiophyceae</taxon>
        <taxon>Pseudoscourfieldiales</taxon>
        <taxon>Pycnococcaceae</taxon>
        <taxon>Pycnococcus</taxon>
    </lineage>
</organism>
<name>A0A830HKI4_9CHLO</name>
<protein>
    <recommendedName>
        <fullName evidence="10">TspO/MBR-related protein</fullName>
    </recommendedName>
</protein>
<dbReference type="PANTHER" id="PTHR10057">
    <property type="entry name" value="PERIPHERAL-TYPE BENZODIAZEPINE RECEPTOR"/>
    <property type="match status" value="1"/>
</dbReference>
<evidence type="ECO:0000256" key="4">
    <source>
        <dbReference type="ARBA" id="ARBA00022989"/>
    </source>
</evidence>
<feature type="region of interest" description="Disordered" evidence="6">
    <location>
        <begin position="1"/>
        <end position="26"/>
    </location>
</feature>
<evidence type="ECO:0000256" key="6">
    <source>
        <dbReference type="SAM" id="MobiDB-lite"/>
    </source>
</evidence>
<evidence type="ECO:0000256" key="1">
    <source>
        <dbReference type="ARBA" id="ARBA00004141"/>
    </source>
</evidence>
<evidence type="ECO:0000313" key="9">
    <source>
        <dbReference type="Proteomes" id="UP000660262"/>
    </source>
</evidence>
<feature type="transmembrane region" description="Helical" evidence="7">
    <location>
        <begin position="189"/>
        <end position="208"/>
    </location>
</feature>
<evidence type="ECO:0000256" key="7">
    <source>
        <dbReference type="SAM" id="Phobius"/>
    </source>
</evidence>
<keyword evidence="5 7" id="KW-0472">Membrane</keyword>
<dbReference type="Gene3D" id="1.20.1260.100">
    <property type="entry name" value="TspO/MBR protein"/>
    <property type="match status" value="1"/>
</dbReference>
<dbReference type="Pfam" id="PF03073">
    <property type="entry name" value="TspO_MBR"/>
    <property type="match status" value="1"/>
</dbReference>
<dbReference type="EMBL" id="BNJQ01000011">
    <property type="protein sequence ID" value="GHP05809.1"/>
    <property type="molecule type" value="Genomic_DNA"/>
</dbReference>
<dbReference type="Proteomes" id="UP000660262">
    <property type="component" value="Unassembled WGS sequence"/>
</dbReference>
<dbReference type="PANTHER" id="PTHR10057:SF0">
    <property type="entry name" value="TRANSLOCATOR PROTEIN"/>
    <property type="match status" value="1"/>
</dbReference>
<keyword evidence="4 7" id="KW-1133">Transmembrane helix</keyword>
<feature type="transmembrane region" description="Helical" evidence="7">
    <location>
        <begin position="102"/>
        <end position="120"/>
    </location>
</feature>
<evidence type="ECO:0008006" key="10">
    <source>
        <dbReference type="Google" id="ProtNLM"/>
    </source>
</evidence>
<comment type="subcellular location">
    <subcellularLocation>
        <location evidence="1">Membrane</location>
        <topology evidence="1">Multi-pass membrane protein</topology>
    </subcellularLocation>
</comment>
<dbReference type="GO" id="GO:0016020">
    <property type="term" value="C:membrane"/>
    <property type="evidence" value="ECO:0007669"/>
    <property type="project" value="UniProtKB-SubCell"/>
</dbReference>
<dbReference type="InterPro" id="IPR038330">
    <property type="entry name" value="TspO/MBR-related_sf"/>
</dbReference>
<keyword evidence="9" id="KW-1185">Reference proteome</keyword>
<dbReference type="OrthoDB" id="8841220at2759"/>
<comment type="caution">
    <text evidence="8">The sequence shown here is derived from an EMBL/GenBank/DDBJ whole genome shotgun (WGS) entry which is preliminary data.</text>
</comment>
<reference evidence="8" key="1">
    <citation type="submission" date="2020-10" db="EMBL/GenBank/DDBJ databases">
        <title>Unveiling of a novel bifunctional photoreceptor, Dualchrome1, isolated from a cosmopolitan green alga.</title>
        <authorList>
            <person name="Suzuki S."/>
            <person name="Kawachi M."/>
        </authorList>
    </citation>
    <scope>NUCLEOTIDE SEQUENCE</scope>
    <source>
        <strain evidence="8">NIES 2893</strain>
    </source>
</reference>
<evidence type="ECO:0000256" key="2">
    <source>
        <dbReference type="ARBA" id="ARBA00007524"/>
    </source>
</evidence>
<dbReference type="AlphaFoldDB" id="A0A830HKI4"/>
<gene>
    <name evidence="8" type="ORF">PPROV_000455600</name>
</gene>
<feature type="transmembrane region" description="Helical" evidence="7">
    <location>
        <begin position="146"/>
        <end position="168"/>
    </location>
</feature>
<feature type="transmembrane region" description="Helical" evidence="7">
    <location>
        <begin position="214"/>
        <end position="235"/>
    </location>
</feature>
<comment type="similarity">
    <text evidence="2">Belongs to the TspO/BZRP family.</text>
</comment>
<evidence type="ECO:0000256" key="5">
    <source>
        <dbReference type="ARBA" id="ARBA00023136"/>
    </source>
</evidence>
<proteinExistence type="inferred from homology"/>